<reference evidence="1" key="2">
    <citation type="journal article" date="2015" name="Fish Shellfish Immunol.">
        <title>Early steps in the European eel (Anguilla anguilla)-Vibrio vulnificus interaction in the gills: Role of the RtxA13 toxin.</title>
        <authorList>
            <person name="Callol A."/>
            <person name="Pajuelo D."/>
            <person name="Ebbesson L."/>
            <person name="Teles M."/>
            <person name="MacKenzie S."/>
            <person name="Amaro C."/>
        </authorList>
    </citation>
    <scope>NUCLEOTIDE SEQUENCE</scope>
</reference>
<name>A0A0E9URH3_ANGAN</name>
<dbReference type="EMBL" id="GBXM01040160">
    <property type="protein sequence ID" value="JAH68417.1"/>
    <property type="molecule type" value="Transcribed_RNA"/>
</dbReference>
<proteinExistence type="predicted"/>
<accession>A0A0E9URH3</accession>
<protein>
    <submittedName>
        <fullName evidence="1">Uncharacterized protein</fullName>
    </submittedName>
</protein>
<reference evidence="1" key="1">
    <citation type="submission" date="2014-11" db="EMBL/GenBank/DDBJ databases">
        <authorList>
            <person name="Amaro Gonzalez C."/>
        </authorList>
    </citation>
    <scope>NUCLEOTIDE SEQUENCE</scope>
</reference>
<sequence>MFFRRRDIPSSKLCCTSFMSEAATIWAQLLHSHLLLMLNKEH</sequence>
<organism evidence="1">
    <name type="scientific">Anguilla anguilla</name>
    <name type="common">European freshwater eel</name>
    <name type="synonym">Muraena anguilla</name>
    <dbReference type="NCBI Taxonomy" id="7936"/>
    <lineage>
        <taxon>Eukaryota</taxon>
        <taxon>Metazoa</taxon>
        <taxon>Chordata</taxon>
        <taxon>Craniata</taxon>
        <taxon>Vertebrata</taxon>
        <taxon>Euteleostomi</taxon>
        <taxon>Actinopterygii</taxon>
        <taxon>Neopterygii</taxon>
        <taxon>Teleostei</taxon>
        <taxon>Anguilliformes</taxon>
        <taxon>Anguillidae</taxon>
        <taxon>Anguilla</taxon>
    </lineage>
</organism>
<evidence type="ECO:0000313" key="1">
    <source>
        <dbReference type="EMBL" id="JAH68417.1"/>
    </source>
</evidence>
<dbReference type="AlphaFoldDB" id="A0A0E9URH3"/>